<protein>
    <submittedName>
        <fullName evidence="1">Uncharacterized protein</fullName>
    </submittedName>
</protein>
<comment type="caution">
    <text evidence="1">The sequence shown here is derived from an EMBL/GenBank/DDBJ whole genome shotgun (WGS) entry which is preliminary data.</text>
</comment>
<evidence type="ECO:0000313" key="2">
    <source>
        <dbReference type="Proteomes" id="UP000243217"/>
    </source>
</evidence>
<dbReference type="STRING" id="74557.A0A1V9YL25"/>
<feature type="non-terminal residue" evidence="1">
    <location>
        <position position="1"/>
    </location>
</feature>
<sequence>RKLLKNKPLRGLLGGVETYTVGDALAKSQQKLNDGPLRKQIAERGGEPIFEVIVELHRNEYDTWRITLDAAKAVDGILAGEECQSEIRRRVKNTNTILHEMEFL</sequence>
<evidence type="ECO:0000313" key="1">
    <source>
        <dbReference type="EMBL" id="OQR86418.1"/>
    </source>
</evidence>
<dbReference type="PANTHER" id="PTHR20953">
    <property type="entry name" value="KINASE-RELATED"/>
    <property type="match status" value="1"/>
</dbReference>
<organism evidence="1 2">
    <name type="scientific">Thraustotheca clavata</name>
    <dbReference type="NCBI Taxonomy" id="74557"/>
    <lineage>
        <taxon>Eukaryota</taxon>
        <taxon>Sar</taxon>
        <taxon>Stramenopiles</taxon>
        <taxon>Oomycota</taxon>
        <taxon>Saprolegniomycetes</taxon>
        <taxon>Saprolegniales</taxon>
        <taxon>Achlyaceae</taxon>
        <taxon>Thraustotheca</taxon>
    </lineage>
</organism>
<dbReference type="OrthoDB" id="26838at2759"/>
<dbReference type="AlphaFoldDB" id="A0A1V9YL25"/>
<dbReference type="PANTHER" id="PTHR20953:SF3">
    <property type="entry name" value="P-LOOP CONTAINING NUCLEOSIDE TRIPHOSPHATE HYDROLASES SUPERFAMILY PROTEIN"/>
    <property type="match status" value="1"/>
</dbReference>
<dbReference type="EMBL" id="JNBS01003523">
    <property type="protein sequence ID" value="OQR86418.1"/>
    <property type="molecule type" value="Genomic_DNA"/>
</dbReference>
<reference evidence="1 2" key="1">
    <citation type="journal article" date="2014" name="Genome Biol. Evol.">
        <title>The secreted proteins of Achlya hypogyna and Thraustotheca clavata identify the ancestral oomycete secretome and reveal gene acquisitions by horizontal gene transfer.</title>
        <authorList>
            <person name="Misner I."/>
            <person name="Blouin N."/>
            <person name="Leonard G."/>
            <person name="Richards T.A."/>
            <person name="Lane C.E."/>
        </authorList>
    </citation>
    <scope>NUCLEOTIDE SEQUENCE [LARGE SCALE GENOMIC DNA]</scope>
    <source>
        <strain evidence="1 2">ATCC 34112</strain>
    </source>
</reference>
<dbReference type="Proteomes" id="UP000243217">
    <property type="component" value="Unassembled WGS sequence"/>
</dbReference>
<accession>A0A1V9YL25</accession>
<proteinExistence type="predicted"/>
<name>A0A1V9YL25_9STRA</name>
<keyword evidence="2" id="KW-1185">Reference proteome</keyword>
<gene>
    <name evidence="1" type="ORF">THRCLA_22963</name>
</gene>